<comment type="caution">
    <text evidence="8">The sequence shown here is derived from an EMBL/GenBank/DDBJ whole genome shotgun (WGS) entry which is preliminary data.</text>
</comment>
<dbReference type="InterPro" id="IPR009056">
    <property type="entry name" value="Cyt_c-like_dom"/>
</dbReference>
<dbReference type="InterPro" id="IPR051395">
    <property type="entry name" value="Cytochrome_c_Peroxidase/MauG"/>
</dbReference>
<feature type="non-terminal residue" evidence="8">
    <location>
        <position position="407"/>
    </location>
</feature>
<dbReference type="InterPro" id="IPR036909">
    <property type="entry name" value="Cyt_c-like_dom_sf"/>
</dbReference>
<dbReference type="PROSITE" id="PS51007">
    <property type="entry name" value="CYTC"/>
    <property type="match status" value="1"/>
</dbReference>
<dbReference type="InterPro" id="IPR008964">
    <property type="entry name" value="Invasin/intimin_cell_adhesion"/>
</dbReference>
<gene>
    <name evidence="8" type="ORF">FJZ47_24080</name>
</gene>
<keyword evidence="4" id="KW-0560">Oxidoreductase</keyword>
<dbReference type="GO" id="GO:0000272">
    <property type="term" value="P:polysaccharide catabolic process"/>
    <property type="evidence" value="ECO:0007669"/>
    <property type="project" value="InterPro"/>
</dbReference>
<dbReference type="GO" id="GO:0020037">
    <property type="term" value="F:heme binding"/>
    <property type="evidence" value="ECO:0007669"/>
    <property type="project" value="InterPro"/>
</dbReference>
<dbReference type="SUPFAM" id="SSF46626">
    <property type="entry name" value="Cytochrome c"/>
    <property type="match status" value="2"/>
</dbReference>
<dbReference type="PANTHER" id="PTHR30600:SF10">
    <property type="entry name" value="BLL6722 PROTEIN"/>
    <property type="match status" value="1"/>
</dbReference>
<sequence length="407" mass="44122">MILVNVDGFSRPPVFRSPPPLRNLTLTAPFDFNGRTPDLKTFITRAVVQHFPKTLQRIPRGQQPTGTMPDFRLPQADELEALEAFLRSLQVPHDANFELDRLLRTAAQRRGRELFFGDTAKCAQCHDGMALSDAKTTLPGGGGNRAFDTGVAQHQTDPRLRDRELRRLFSTPQLFDVRHTAPFFHDNSATNLRDAVEFCASDAFKNSPAATEVGTITLASNEIDDLVAFMEALTCPHNGDVNQDGKVTPEDALLAFRYSLGLEQLDTCQQDHADVRASGHGVTPGDALCIFQKFLGIPSCLDDRVPAKLLVETCSSTSPCTGRVGTALPLRVRVTNAGGVGLQGIDVVFQLNNTTTLGTVKTAADGRAARSFTPTAREIGIPLVTAMAGDLTTRLQLTVTDPGNSDI</sequence>
<keyword evidence="2 6" id="KW-0479">Metal-binding</keyword>
<dbReference type="Proteomes" id="UP000712673">
    <property type="component" value="Unassembled WGS sequence"/>
</dbReference>
<dbReference type="EMBL" id="VGLS01001079">
    <property type="protein sequence ID" value="MBM3226856.1"/>
    <property type="molecule type" value="Genomic_DNA"/>
</dbReference>
<evidence type="ECO:0000313" key="9">
    <source>
        <dbReference type="Proteomes" id="UP000712673"/>
    </source>
</evidence>
<evidence type="ECO:0000313" key="8">
    <source>
        <dbReference type="EMBL" id="MBM3226856.1"/>
    </source>
</evidence>
<evidence type="ECO:0000256" key="1">
    <source>
        <dbReference type="ARBA" id="ARBA00022617"/>
    </source>
</evidence>
<evidence type="ECO:0000256" key="6">
    <source>
        <dbReference type="PROSITE-ProRule" id="PRU00433"/>
    </source>
</evidence>
<evidence type="ECO:0000256" key="5">
    <source>
        <dbReference type="ARBA" id="ARBA00023004"/>
    </source>
</evidence>
<dbReference type="PANTHER" id="PTHR30600">
    <property type="entry name" value="CYTOCHROME C PEROXIDASE-RELATED"/>
    <property type="match status" value="1"/>
</dbReference>
<evidence type="ECO:0000256" key="2">
    <source>
        <dbReference type="ARBA" id="ARBA00022723"/>
    </source>
</evidence>
<dbReference type="SUPFAM" id="SSF63446">
    <property type="entry name" value="Type I dockerin domain"/>
    <property type="match status" value="1"/>
</dbReference>
<dbReference type="SUPFAM" id="SSF49373">
    <property type="entry name" value="Invasin/intimin cell-adhesion fragments"/>
    <property type="match status" value="1"/>
</dbReference>
<reference evidence="8" key="1">
    <citation type="submission" date="2019-03" db="EMBL/GenBank/DDBJ databases">
        <title>Lake Tanganyika Metagenome-Assembled Genomes (MAGs).</title>
        <authorList>
            <person name="Tran P."/>
        </authorList>
    </citation>
    <scope>NUCLEOTIDE SEQUENCE</scope>
    <source>
        <strain evidence="8">K_DeepCast_65m_m2_066</strain>
    </source>
</reference>
<proteinExistence type="predicted"/>
<dbReference type="Gene3D" id="1.10.1330.10">
    <property type="entry name" value="Dockerin domain"/>
    <property type="match status" value="1"/>
</dbReference>
<feature type="domain" description="Cytochrome c" evidence="7">
    <location>
        <begin position="106"/>
        <end position="234"/>
    </location>
</feature>
<evidence type="ECO:0000256" key="3">
    <source>
        <dbReference type="ARBA" id="ARBA00022729"/>
    </source>
</evidence>
<dbReference type="GO" id="GO:0004130">
    <property type="term" value="F:cytochrome-c peroxidase activity"/>
    <property type="evidence" value="ECO:0007669"/>
    <property type="project" value="TreeGrafter"/>
</dbReference>
<organism evidence="8 9">
    <name type="scientific">Tectimicrobiota bacterium</name>
    <dbReference type="NCBI Taxonomy" id="2528274"/>
    <lineage>
        <taxon>Bacteria</taxon>
        <taxon>Pseudomonadati</taxon>
        <taxon>Nitrospinota/Tectimicrobiota group</taxon>
        <taxon>Candidatus Tectimicrobiota</taxon>
    </lineage>
</organism>
<protein>
    <recommendedName>
        <fullName evidence="7">Cytochrome c domain-containing protein</fullName>
    </recommendedName>
</protein>
<dbReference type="Gene3D" id="1.10.760.10">
    <property type="entry name" value="Cytochrome c-like domain"/>
    <property type="match status" value="2"/>
</dbReference>
<dbReference type="AlphaFoldDB" id="A0A937W8B7"/>
<keyword evidence="1 6" id="KW-0349">Heme</keyword>
<evidence type="ECO:0000256" key="4">
    <source>
        <dbReference type="ARBA" id="ARBA00023002"/>
    </source>
</evidence>
<dbReference type="GO" id="GO:0009055">
    <property type="term" value="F:electron transfer activity"/>
    <property type="evidence" value="ECO:0007669"/>
    <property type="project" value="InterPro"/>
</dbReference>
<accession>A0A937W8B7</accession>
<dbReference type="InterPro" id="IPR036439">
    <property type="entry name" value="Dockerin_dom_sf"/>
</dbReference>
<keyword evidence="3" id="KW-0732">Signal</keyword>
<name>A0A937W8B7_UNCTE</name>
<keyword evidence="5 6" id="KW-0408">Iron</keyword>
<evidence type="ECO:0000259" key="7">
    <source>
        <dbReference type="PROSITE" id="PS51007"/>
    </source>
</evidence>
<dbReference type="GO" id="GO:0046872">
    <property type="term" value="F:metal ion binding"/>
    <property type="evidence" value="ECO:0007669"/>
    <property type="project" value="UniProtKB-KW"/>
</dbReference>